<evidence type="ECO:0000256" key="1">
    <source>
        <dbReference type="SAM" id="SignalP"/>
    </source>
</evidence>
<dbReference type="EMBL" id="RCML01000071">
    <property type="protein sequence ID" value="KAG2993496.1"/>
    <property type="molecule type" value="Genomic_DNA"/>
</dbReference>
<protein>
    <submittedName>
        <fullName evidence="4">Uncharacterized protein</fullName>
    </submittedName>
</protein>
<dbReference type="Proteomes" id="UP000736787">
    <property type="component" value="Unassembled WGS sequence"/>
</dbReference>
<dbReference type="Proteomes" id="UP000774804">
    <property type="component" value="Unassembled WGS sequence"/>
</dbReference>
<feature type="chain" id="PRO_5040044116" evidence="1">
    <location>
        <begin position="29"/>
        <end position="95"/>
    </location>
</feature>
<feature type="signal peptide" evidence="1">
    <location>
        <begin position="1"/>
        <end position="28"/>
    </location>
</feature>
<evidence type="ECO:0000313" key="3">
    <source>
        <dbReference type="EMBL" id="KAG2933961.1"/>
    </source>
</evidence>
<name>A0A8T1L5A7_9STRA</name>
<dbReference type="EMBL" id="RCMI01000110">
    <property type="protein sequence ID" value="KAG2933961.1"/>
    <property type="molecule type" value="Genomic_DNA"/>
</dbReference>
<dbReference type="Proteomes" id="UP000697107">
    <property type="component" value="Unassembled WGS sequence"/>
</dbReference>
<dbReference type="AlphaFoldDB" id="A0A8T1L5A7"/>
<evidence type="ECO:0000313" key="6">
    <source>
        <dbReference type="Proteomes" id="UP000736787"/>
    </source>
</evidence>
<evidence type="ECO:0000313" key="5">
    <source>
        <dbReference type="EMBL" id="KAG2993496.1"/>
    </source>
</evidence>
<proteinExistence type="predicted"/>
<dbReference type="EMBL" id="RCMG01000115">
    <property type="protein sequence ID" value="KAG2862981.1"/>
    <property type="molecule type" value="Genomic_DNA"/>
</dbReference>
<evidence type="ECO:0000313" key="4">
    <source>
        <dbReference type="EMBL" id="KAG2948309.1"/>
    </source>
</evidence>
<accession>A0A8T1L5A7</accession>
<dbReference type="EMBL" id="RCMK01000113">
    <property type="protein sequence ID" value="KAG2948309.1"/>
    <property type="molecule type" value="Genomic_DNA"/>
</dbReference>
<evidence type="ECO:0000313" key="2">
    <source>
        <dbReference type="EMBL" id="KAG2862981.1"/>
    </source>
</evidence>
<keyword evidence="1" id="KW-0732">Signal</keyword>
<organism evidence="4 6">
    <name type="scientific">Phytophthora cactorum</name>
    <dbReference type="NCBI Taxonomy" id="29920"/>
    <lineage>
        <taxon>Eukaryota</taxon>
        <taxon>Sar</taxon>
        <taxon>Stramenopiles</taxon>
        <taxon>Oomycota</taxon>
        <taxon>Peronosporomycetes</taxon>
        <taxon>Peronosporales</taxon>
        <taxon>Peronosporaceae</taxon>
        <taxon>Phytophthora</taxon>
    </lineage>
</organism>
<sequence>MSMSSIPRATRKATAPLLIVLTSLISSAQVEIGSFSYCSISTRILSPTSPKYKGFQVCSCTRNRKCRDISILGLLHKQGAAPVPKVIHNVHIDGV</sequence>
<comment type="caution">
    <text evidence="4">The sequence shown here is derived from an EMBL/GenBank/DDBJ whole genome shotgun (WGS) entry which is preliminary data.</text>
</comment>
<dbReference type="Proteomes" id="UP000735874">
    <property type="component" value="Unassembled WGS sequence"/>
</dbReference>
<reference evidence="4" key="1">
    <citation type="submission" date="2018-10" db="EMBL/GenBank/DDBJ databases">
        <title>Effector identification in a new, highly contiguous assembly of the strawberry crown rot pathogen Phytophthora cactorum.</title>
        <authorList>
            <person name="Armitage A.D."/>
            <person name="Nellist C.F."/>
            <person name="Bates H."/>
            <person name="Vickerstaff R.J."/>
            <person name="Harrison R.J."/>
        </authorList>
    </citation>
    <scope>NUCLEOTIDE SEQUENCE</scope>
    <source>
        <strain evidence="2">15-7</strain>
        <strain evidence="3">4032</strain>
        <strain evidence="4">4040</strain>
        <strain evidence="5">P415</strain>
    </source>
</reference>
<gene>
    <name evidence="2" type="ORF">PC113_g5841</name>
    <name evidence="3" type="ORF">PC115_g5333</name>
    <name evidence="4" type="ORF">PC117_g6122</name>
    <name evidence="5" type="ORF">PC118_g3975</name>
</gene>